<accession>A0A2P4ZTA5</accession>
<feature type="region of interest" description="Disordered" evidence="1">
    <location>
        <begin position="1"/>
        <end position="85"/>
    </location>
</feature>
<feature type="compositionally biased region" description="Low complexity" evidence="1">
    <location>
        <begin position="60"/>
        <end position="83"/>
    </location>
</feature>
<comment type="caution">
    <text evidence="2">The sequence shown here is derived from an EMBL/GenBank/DDBJ whole genome shotgun (WGS) entry which is preliminary data.</text>
</comment>
<feature type="compositionally biased region" description="Low complexity" evidence="1">
    <location>
        <begin position="32"/>
        <end position="48"/>
    </location>
</feature>
<proteinExistence type="predicted"/>
<reference evidence="2 3" key="1">
    <citation type="journal article" date="2016" name="Genome Announc.">
        <title>Draft Whole-Genome Sequence of Trichoderma gamsii T6085, a Promising Biocontrol Agent of Fusarium Head Blight on Wheat.</title>
        <authorList>
            <person name="Baroncelli R."/>
            <person name="Zapparata A."/>
            <person name="Piaggeschi G."/>
            <person name="Sarrocco S."/>
            <person name="Vannacci G."/>
        </authorList>
    </citation>
    <scope>NUCLEOTIDE SEQUENCE [LARGE SCALE GENOMIC DNA]</scope>
    <source>
        <strain evidence="2 3">T6085</strain>
    </source>
</reference>
<feature type="compositionally biased region" description="Polar residues" evidence="1">
    <location>
        <begin position="1"/>
        <end position="21"/>
    </location>
</feature>
<dbReference type="Proteomes" id="UP000054821">
    <property type="component" value="Unassembled WGS sequence"/>
</dbReference>
<evidence type="ECO:0000313" key="2">
    <source>
        <dbReference type="EMBL" id="PON27519.1"/>
    </source>
</evidence>
<dbReference type="EMBL" id="JPDN02000009">
    <property type="protein sequence ID" value="PON27519.1"/>
    <property type="molecule type" value="Genomic_DNA"/>
</dbReference>
<dbReference type="GeneID" id="29981472"/>
<protein>
    <submittedName>
        <fullName evidence="2">Uncharacterized protein</fullName>
    </submittedName>
</protein>
<evidence type="ECO:0000256" key="1">
    <source>
        <dbReference type="SAM" id="MobiDB-lite"/>
    </source>
</evidence>
<gene>
    <name evidence="2" type="ORF">TGAM01_v203286</name>
</gene>
<dbReference type="RefSeq" id="XP_024406012.1">
    <property type="nucleotide sequence ID" value="XM_024549174.1"/>
</dbReference>
<dbReference type="AlphaFoldDB" id="A0A2P4ZTA5"/>
<name>A0A2P4ZTA5_9HYPO</name>
<keyword evidence="3" id="KW-1185">Reference proteome</keyword>
<evidence type="ECO:0000313" key="3">
    <source>
        <dbReference type="Proteomes" id="UP000054821"/>
    </source>
</evidence>
<sequence length="119" mass="12154">MVILHTPSSTAEATLGPSSPDSALLPNASPRPVSDAAPARTAAAVSPSASPPKTRPSVPLPTRSLRASSSPPTTSPRSTSPSRARLDPVVIALWAMLSAATAAHMSDYRRSSLVKKSGC</sequence>
<organism evidence="2 3">
    <name type="scientific">Trichoderma gamsii</name>
    <dbReference type="NCBI Taxonomy" id="398673"/>
    <lineage>
        <taxon>Eukaryota</taxon>
        <taxon>Fungi</taxon>
        <taxon>Dikarya</taxon>
        <taxon>Ascomycota</taxon>
        <taxon>Pezizomycotina</taxon>
        <taxon>Sordariomycetes</taxon>
        <taxon>Hypocreomycetidae</taxon>
        <taxon>Hypocreales</taxon>
        <taxon>Hypocreaceae</taxon>
        <taxon>Trichoderma</taxon>
    </lineage>
</organism>